<dbReference type="Proteomes" id="UP000000591">
    <property type="component" value="Chromosome IV"/>
</dbReference>
<keyword evidence="5" id="KW-1185">Reference proteome</keyword>
<evidence type="ECO:0000313" key="5">
    <source>
        <dbReference type="Proteomes" id="UP000000591"/>
    </source>
</evidence>
<dbReference type="GO" id="GO:0030488">
    <property type="term" value="P:tRNA methylation"/>
    <property type="evidence" value="ECO:0000318"/>
    <property type="project" value="GO_Central"/>
</dbReference>
<dbReference type="CDD" id="cd02440">
    <property type="entry name" value="AdoMet_MTases"/>
    <property type="match status" value="1"/>
</dbReference>
<dbReference type="PANTHER" id="PTHR13069:SF21">
    <property type="entry name" value="ALKYLATED DNA REPAIR PROTEIN ALKB HOMOLOG 8"/>
    <property type="match status" value="1"/>
</dbReference>
<dbReference type="SUPFAM" id="SSF53335">
    <property type="entry name" value="S-adenosyl-L-methionine-dependent methyltransferases"/>
    <property type="match status" value="1"/>
</dbReference>
<dbReference type="AlphaFoldDB" id="Q759U2"/>
<dbReference type="KEGG" id="ago:AGOS_ADR181W"/>
<dbReference type="InterPro" id="IPR051422">
    <property type="entry name" value="AlkB_tRNA_MeTrf/Diox"/>
</dbReference>
<dbReference type="FunCoup" id="Q759U2">
    <property type="interactions" value="51"/>
</dbReference>
<dbReference type="GO" id="GO:0006448">
    <property type="term" value="P:regulation of translational elongation"/>
    <property type="evidence" value="ECO:0007669"/>
    <property type="project" value="EnsemblFungi"/>
</dbReference>
<dbReference type="InParanoid" id="Q759U2"/>
<dbReference type="GeneID" id="4620439"/>
<dbReference type="EMBL" id="AE016817">
    <property type="protein sequence ID" value="AAS52101.2"/>
    <property type="molecule type" value="Genomic_DNA"/>
</dbReference>
<evidence type="ECO:0000259" key="3">
    <source>
        <dbReference type="Pfam" id="PF08241"/>
    </source>
</evidence>
<dbReference type="RefSeq" id="NP_984277.2">
    <property type="nucleotide sequence ID" value="NM_209630.2"/>
</dbReference>
<accession>Q759U2</accession>
<evidence type="ECO:0000256" key="2">
    <source>
        <dbReference type="ARBA" id="ARBA00022679"/>
    </source>
</evidence>
<dbReference type="GO" id="GO:0000049">
    <property type="term" value="F:tRNA binding"/>
    <property type="evidence" value="ECO:0000318"/>
    <property type="project" value="GO_Central"/>
</dbReference>
<keyword evidence="1" id="KW-0489">Methyltransferase</keyword>
<dbReference type="GO" id="GO:0043527">
    <property type="term" value="C:tRNA methyltransferase complex"/>
    <property type="evidence" value="ECO:0007669"/>
    <property type="project" value="EnsemblFungi"/>
</dbReference>
<dbReference type="OrthoDB" id="271595at2759"/>
<dbReference type="OMA" id="VHEVYQQ"/>
<dbReference type="InterPro" id="IPR013216">
    <property type="entry name" value="Methyltransf_11"/>
</dbReference>
<dbReference type="PANTHER" id="PTHR13069">
    <property type="entry name" value="ALKYLATED DNA REPAIR PROTEIN ALKB HOMOLOG 8"/>
    <property type="match status" value="1"/>
</dbReference>
<dbReference type="HOGENOM" id="CLU_029501_2_0_1"/>
<evidence type="ECO:0000256" key="1">
    <source>
        <dbReference type="ARBA" id="ARBA00022603"/>
    </source>
</evidence>
<reference evidence="4 5" key="1">
    <citation type="journal article" date="2004" name="Science">
        <title>The Ashbya gossypii genome as a tool for mapping the ancient Saccharomyces cerevisiae genome.</title>
        <authorList>
            <person name="Dietrich F.S."/>
            <person name="Voegeli S."/>
            <person name="Brachat S."/>
            <person name="Lerch A."/>
            <person name="Gates K."/>
            <person name="Steiner S."/>
            <person name="Mohr C."/>
            <person name="Pohlmann R."/>
            <person name="Luedi P."/>
            <person name="Choi S."/>
            <person name="Wing R.A."/>
            <person name="Flavier A."/>
            <person name="Gaffney T.D."/>
            <person name="Philippsen P."/>
        </authorList>
    </citation>
    <scope>NUCLEOTIDE SEQUENCE [LARGE SCALE GENOMIC DNA]</scope>
    <source>
        <strain evidence="5">ATCC 10895 / CBS 109.51 / FGSC 9923 / NRRL Y-1056</strain>
    </source>
</reference>
<proteinExistence type="predicted"/>
<organism evidence="4 5">
    <name type="scientific">Eremothecium gossypii (strain ATCC 10895 / CBS 109.51 / FGSC 9923 / NRRL Y-1056)</name>
    <name type="common">Yeast</name>
    <name type="synonym">Ashbya gossypii</name>
    <dbReference type="NCBI Taxonomy" id="284811"/>
    <lineage>
        <taxon>Eukaryota</taxon>
        <taxon>Fungi</taxon>
        <taxon>Dikarya</taxon>
        <taxon>Ascomycota</taxon>
        <taxon>Saccharomycotina</taxon>
        <taxon>Saccharomycetes</taxon>
        <taxon>Saccharomycetales</taxon>
        <taxon>Saccharomycetaceae</taxon>
        <taxon>Eremothecium</taxon>
    </lineage>
</organism>
<protein>
    <submittedName>
        <fullName evidence="4">ADR181Wp</fullName>
    </submittedName>
</protein>
<dbReference type="Pfam" id="PF08241">
    <property type="entry name" value="Methyltransf_11"/>
    <property type="match status" value="1"/>
</dbReference>
<dbReference type="GO" id="GO:0005634">
    <property type="term" value="C:nucleus"/>
    <property type="evidence" value="ECO:0000318"/>
    <property type="project" value="GO_Central"/>
</dbReference>
<keyword evidence="2" id="KW-0808">Transferase</keyword>
<dbReference type="GO" id="GO:0005737">
    <property type="term" value="C:cytoplasm"/>
    <property type="evidence" value="ECO:0000318"/>
    <property type="project" value="GO_Central"/>
</dbReference>
<evidence type="ECO:0000313" key="4">
    <source>
        <dbReference type="EMBL" id="AAS52101.2"/>
    </source>
</evidence>
<dbReference type="GO" id="GO:0008757">
    <property type="term" value="F:S-adenosylmethionine-dependent methyltransferase activity"/>
    <property type="evidence" value="ECO:0007669"/>
    <property type="project" value="InterPro"/>
</dbReference>
<dbReference type="eggNOG" id="KOG1331">
    <property type="taxonomic scope" value="Eukaryota"/>
</dbReference>
<sequence>MAESKEEEYVHRVYNEIATHFSETRYKPWPIVEAFLKAQACGSVGLDVGCGNGKYLGVNPGVFLIGSDRSEGLIGCAQSICAAYNVLVADGLHLPHRDGTFDFAISIAVVHHWATRERRIAAIRHILAKLRDGGELLVYCWALEQRGSRRGYHEGMDQDVLVPWVLQRKQQPRQSRPKAVPPDLSGVPAAEREAHLERWRREQRELRAREEPAAAGPAPEQADTKYRYYHLYREGELQEDCQLAGGVVLRDGYEKDNWYVVVQKPHRQPVVT</sequence>
<feature type="domain" description="Methyltransferase type 11" evidence="3">
    <location>
        <begin position="46"/>
        <end position="137"/>
    </location>
</feature>
<dbReference type="GO" id="GO:0002098">
    <property type="term" value="P:tRNA wobble uridine modification"/>
    <property type="evidence" value="ECO:0000318"/>
    <property type="project" value="GO_Central"/>
</dbReference>
<dbReference type="Gene3D" id="3.40.50.150">
    <property type="entry name" value="Vaccinia Virus protein VP39"/>
    <property type="match status" value="1"/>
</dbReference>
<dbReference type="STRING" id="284811.Q759U2"/>
<name>Q759U2_EREGS</name>
<gene>
    <name evidence="4" type="ORF">AGOS_ADR181W</name>
</gene>
<reference evidence="5" key="2">
    <citation type="journal article" date="2013" name="G3 (Bethesda)">
        <title>Genomes of Ashbya fungi isolated from insects reveal four mating-type loci, numerous translocations, lack of transposons, and distinct gene duplications.</title>
        <authorList>
            <person name="Dietrich F.S."/>
            <person name="Voegeli S."/>
            <person name="Kuo S."/>
            <person name="Philippsen P."/>
        </authorList>
    </citation>
    <scope>GENOME REANNOTATION</scope>
    <source>
        <strain evidence="5">ATCC 10895 / CBS 109.51 / FGSC 9923 / NRRL Y-1056</strain>
    </source>
</reference>
<dbReference type="InterPro" id="IPR029063">
    <property type="entry name" value="SAM-dependent_MTases_sf"/>
</dbReference>
<dbReference type="GO" id="GO:0106335">
    <property type="term" value="F:tRNA (5-carboxymethyluridine(34)-5-O)-methyltransferase activity"/>
    <property type="evidence" value="ECO:0000318"/>
    <property type="project" value="GO_Central"/>
</dbReference>